<keyword evidence="2" id="KW-1185">Reference proteome</keyword>
<reference evidence="1 2" key="1">
    <citation type="journal article" date="2022" name="bioRxiv">
        <title>Genomics of Preaxostyla Flagellates Illuminates Evolutionary Transitions and the Path Towards Mitochondrial Loss.</title>
        <authorList>
            <person name="Novak L.V.F."/>
            <person name="Treitli S.C."/>
            <person name="Pyrih J."/>
            <person name="Halakuc P."/>
            <person name="Pipaliya S.V."/>
            <person name="Vacek V."/>
            <person name="Brzon O."/>
            <person name="Soukal P."/>
            <person name="Eme L."/>
            <person name="Dacks J.B."/>
            <person name="Karnkowska A."/>
            <person name="Elias M."/>
            <person name="Hampl V."/>
        </authorList>
    </citation>
    <scope>NUCLEOTIDE SEQUENCE [LARGE SCALE GENOMIC DNA]</scope>
    <source>
        <strain evidence="1">NAU3</strain>
        <tissue evidence="1">Gut</tissue>
    </source>
</reference>
<dbReference type="Proteomes" id="UP001281761">
    <property type="component" value="Unassembled WGS sequence"/>
</dbReference>
<sequence>MTMTIVKKDASPIDCSPFFNWNEQKLESVDEKTVIFLSLVATVKLQPVLYDSLENKAVKFLKFLGPRNDSTIFPLFRSLSSFSDDSVTEFAQCILVLTSSSNRIITKKALKIAETLIQYCEAQIRLGLVEADLIPQLIINLNLQSLSFAEAHAIHTSLLHILSHAVGFPPQPGLAYLQTEYPDKQAAHETILKQVIVPSEQYIRYICSNRYSIIDDEQSQNFMILLTLLLQKCPYHQPTMDFILNMPVTLAIPSCLTFFENDESTRSFTFILFAIQRQWNTKRGERRQMWMEVHRLIRTEGLELDKTQPLFSNCF</sequence>
<protein>
    <submittedName>
        <fullName evidence="1">Uncharacterized protein</fullName>
    </submittedName>
</protein>
<dbReference type="EMBL" id="JARBJD010000034">
    <property type="protein sequence ID" value="KAK2958851.1"/>
    <property type="molecule type" value="Genomic_DNA"/>
</dbReference>
<proteinExistence type="predicted"/>
<comment type="caution">
    <text evidence="1">The sequence shown here is derived from an EMBL/GenBank/DDBJ whole genome shotgun (WGS) entry which is preliminary data.</text>
</comment>
<evidence type="ECO:0000313" key="1">
    <source>
        <dbReference type="EMBL" id="KAK2958851.1"/>
    </source>
</evidence>
<accession>A0ABQ9Y533</accession>
<organism evidence="1 2">
    <name type="scientific">Blattamonas nauphoetae</name>
    <dbReference type="NCBI Taxonomy" id="2049346"/>
    <lineage>
        <taxon>Eukaryota</taxon>
        <taxon>Metamonada</taxon>
        <taxon>Preaxostyla</taxon>
        <taxon>Oxymonadida</taxon>
        <taxon>Blattamonas</taxon>
    </lineage>
</organism>
<gene>
    <name evidence="1" type="ORF">BLNAU_6100</name>
</gene>
<evidence type="ECO:0000313" key="2">
    <source>
        <dbReference type="Proteomes" id="UP001281761"/>
    </source>
</evidence>
<name>A0ABQ9Y533_9EUKA</name>